<accession>A0A9P4K3A3</accession>
<protein>
    <submittedName>
        <fullName evidence="2">Uncharacterized protein</fullName>
    </submittedName>
</protein>
<feature type="compositionally biased region" description="Basic and acidic residues" evidence="1">
    <location>
        <begin position="232"/>
        <end position="249"/>
    </location>
</feature>
<feature type="region of interest" description="Disordered" evidence="1">
    <location>
        <begin position="198"/>
        <end position="252"/>
    </location>
</feature>
<dbReference type="EMBL" id="ML986680">
    <property type="protein sequence ID" value="KAF2260492.1"/>
    <property type="molecule type" value="Genomic_DNA"/>
</dbReference>
<dbReference type="AlphaFoldDB" id="A0A9P4K3A3"/>
<comment type="caution">
    <text evidence="2">The sequence shown here is derived from an EMBL/GenBank/DDBJ whole genome shotgun (WGS) entry which is preliminary data.</text>
</comment>
<reference evidence="3" key="1">
    <citation type="journal article" date="2020" name="Stud. Mycol.">
        <title>101 Dothideomycetes genomes: A test case for predicting lifestyles and emergence of pathogens.</title>
        <authorList>
            <person name="Haridas S."/>
            <person name="Albert R."/>
            <person name="Binder M."/>
            <person name="Bloem J."/>
            <person name="LaButti K."/>
            <person name="Salamov A."/>
            <person name="Andreopoulos B."/>
            <person name="Baker S."/>
            <person name="Barry K."/>
            <person name="Bills G."/>
            <person name="Bluhm B."/>
            <person name="Cannon C."/>
            <person name="Castanera R."/>
            <person name="Culley D."/>
            <person name="Daum C."/>
            <person name="Ezra D."/>
            <person name="Gonzalez J."/>
            <person name="Henrissat B."/>
            <person name="Kuo A."/>
            <person name="Liang C."/>
            <person name="Lipzen A."/>
            <person name="Lutzoni F."/>
            <person name="Magnuson J."/>
            <person name="Mondo S."/>
            <person name="Nolan M."/>
            <person name="Ohm R."/>
            <person name="Pangilinan J."/>
            <person name="Park H.-J."/>
            <person name="Ramirez L."/>
            <person name="Alfaro M."/>
            <person name="Sun H."/>
            <person name="Tritt A."/>
            <person name="Yoshinaga Y."/>
            <person name="Zwiers L.-H."/>
            <person name="Turgeon B."/>
            <person name="Goodwin S."/>
            <person name="Spatafora J."/>
            <person name="Crous P."/>
            <person name="Grigoriev I."/>
        </authorList>
    </citation>
    <scope>NUCLEOTIDE SEQUENCE [LARGE SCALE GENOMIC DNA]</scope>
    <source>
        <strain evidence="3">CBS 304.66</strain>
    </source>
</reference>
<evidence type="ECO:0000313" key="2">
    <source>
        <dbReference type="EMBL" id="KAF2260492.1"/>
    </source>
</evidence>
<name>A0A9P4K3A3_9PLEO</name>
<evidence type="ECO:0000313" key="3">
    <source>
        <dbReference type="Proteomes" id="UP000800093"/>
    </source>
</evidence>
<keyword evidence="3" id="KW-1185">Reference proteome</keyword>
<gene>
    <name evidence="2" type="ORF">CC78DRAFT_584777</name>
</gene>
<sequence>MPRTVPWTSDSTSHVLLKLIAQLNERKAGYVVNTVYLKDHAFSAGVKRGGAKEEWDALPSYPCITAKDGVVYRKFDAVHLNMEDEEDLAIGLIIELRKPSNKHSHTMALISYYYKFEVDIPEEVVGFDLIPEGDQTHIISPHFQVVDIECFEGEPIARKHRAECLWEDYVYIPGRKSKPKEVVALSGNKSCLLRASLKGEGPQIDDSPGEQADDNEEPTVEVDATNTPVDKTAGDKRHENAGGGDHDASNGDVVGAEAHIGTVKGADGQFQSIFGPFL</sequence>
<evidence type="ECO:0000256" key="1">
    <source>
        <dbReference type="SAM" id="MobiDB-lite"/>
    </source>
</evidence>
<feature type="compositionally biased region" description="Acidic residues" evidence="1">
    <location>
        <begin position="207"/>
        <end position="220"/>
    </location>
</feature>
<organism evidence="2 3">
    <name type="scientific">Lojkania enalia</name>
    <dbReference type="NCBI Taxonomy" id="147567"/>
    <lineage>
        <taxon>Eukaryota</taxon>
        <taxon>Fungi</taxon>
        <taxon>Dikarya</taxon>
        <taxon>Ascomycota</taxon>
        <taxon>Pezizomycotina</taxon>
        <taxon>Dothideomycetes</taxon>
        <taxon>Pleosporomycetidae</taxon>
        <taxon>Pleosporales</taxon>
        <taxon>Pleosporales incertae sedis</taxon>
        <taxon>Lojkania</taxon>
    </lineage>
</organism>
<dbReference type="Proteomes" id="UP000800093">
    <property type="component" value="Unassembled WGS sequence"/>
</dbReference>
<proteinExistence type="predicted"/>